<accession>T1XK41</accession>
<gene>
    <name evidence="1" type="ORF">VAPA_2c00910</name>
</gene>
<evidence type="ECO:0000313" key="2">
    <source>
        <dbReference type="Proteomes" id="UP000016223"/>
    </source>
</evidence>
<reference evidence="1 2" key="1">
    <citation type="submission" date="2012-10" db="EMBL/GenBank/DDBJ databases">
        <title>Genome sequence of Variovorax paradoxus B4.</title>
        <authorList>
            <person name="Schuldes J."/>
            <person name="Brandt U."/>
            <person name="Hiessl S."/>
            <person name="Wuebbeler J.H."/>
            <person name="Thuermer A."/>
            <person name="Steinbuechel A."/>
            <person name="Daniel R."/>
        </authorList>
    </citation>
    <scope>NUCLEOTIDE SEQUENCE [LARGE SCALE GENOMIC DNA]</scope>
    <source>
        <strain evidence="1 2">B4</strain>
    </source>
</reference>
<dbReference type="KEGG" id="vpd:VAPA_2c00910"/>
<evidence type="ECO:0000313" key="1">
    <source>
        <dbReference type="EMBL" id="AGU52654.1"/>
    </source>
</evidence>
<dbReference type="Proteomes" id="UP000016223">
    <property type="component" value="Chromosome 2"/>
</dbReference>
<dbReference type="HOGENOM" id="CLU_1659970_0_0_4"/>
<proteinExistence type="predicted"/>
<dbReference type="AlphaFoldDB" id="T1XK41"/>
<name>T1XK41_VARPD</name>
<dbReference type="EMBL" id="CP003912">
    <property type="protein sequence ID" value="AGU52654.1"/>
    <property type="molecule type" value="Genomic_DNA"/>
</dbReference>
<sequence>MRLGRSLAAASRQLNERPRKTLDFRKPGDMRTFLEDGDAVILRGYCELEGFRRIGFWRVPRHRRASARVAVSSLRKGEESTTPTRANTYDAFTPHTCHCTSGVEGQQRALCVGGPSGYSRPGAEVRPGPPVFVRKRADGPLSVDTFTQTRKAAGARLFR</sequence>
<organism evidence="1 2">
    <name type="scientific">Variovorax paradoxus B4</name>
    <dbReference type="NCBI Taxonomy" id="1246301"/>
    <lineage>
        <taxon>Bacteria</taxon>
        <taxon>Pseudomonadati</taxon>
        <taxon>Pseudomonadota</taxon>
        <taxon>Betaproteobacteria</taxon>
        <taxon>Burkholderiales</taxon>
        <taxon>Comamonadaceae</taxon>
        <taxon>Variovorax</taxon>
    </lineage>
</organism>
<protein>
    <submittedName>
        <fullName evidence="1">Uncharacterized protein</fullName>
    </submittedName>
</protein>